<name>A0A3E4LNC7_9FIRM</name>
<comment type="caution">
    <text evidence="2">The sequence shown here is derived from an EMBL/GenBank/DDBJ whole genome shotgun (WGS) entry which is preliminary data.</text>
</comment>
<dbReference type="Proteomes" id="UP000285832">
    <property type="component" value="Unassembled WGS sequence"/>
</dbReference>
<dbReference type="RefSeq" id="WP_117688288.1">
    <property type="nucleotide sequence ID" value="NZ_JAQDJO010000021.1"/>
</dbReference>
<dbReference type="InterPro" id="IPR014976">
    <property type="entry name" value="AbpA_HamA_C"/>
</dbReference>
<dbReference type="EMBL" id="QRMI01000046">
    <property type="protein sequence ID" value="RHJ57506.1"/>
    <property type="molecule type" value="Genomic_DNA"/>
</dbReference>
<evidence type="ECO:0000313" key="4">
    <source>
        <dbReference type="Proteomes" id="UP000260793"/>
    </source>
</evidence>
<protein>
    <submittedName>
        <fullName evidence="2">DUF1837 domain-containing protein</fullName>
    </submittedName>
</protein>
<organism evidence="2 4">
    <name type="scientific">[Ruminococcus] lactaris</name>
    <dbReference type="NCBI Taxonomy" id="46228"/>
    <lineage>
        <taxon>Bacteria</taxon>
        <taxon>Bacillati</taxon>
        <taxon>Bacillota</taxon>
        <taxon>Clostridia</taxon>
        <taxon>Lachnospirales</taxon>
        <taxon>Lachnospiraceae</taxon>
        <taxon>Mediterraneibacter</taxon>
    </lineage>
</organism>
<dbReference type="EMBL" id="QSQN01000022">
    <property type="protein sequence ID" value="RGK38990.1"/>
    <property type="molecule type" value="Genomic_DNA"/>
</dbReference>
<evidence type="ECO:0000313" key="3">
    <source>
        <dbReference type="EMBL" id="RHJ57506.1"/>
    </source>
</evidence>
<evidence type="ECO:0000313" key="2">
    <source>
        <dbReference type="EMBL" id="RGK38990.1"/>
    </source>
</evidence>
<evidence type="ECO:0000259" key="1">
    <source>
        <dbReference type="Pfam" id="PF08878"/>
    </source>
</evidence>
<sequence length="273" mass="30797">MELISGITKEDCSDYIIYFIEELSDELKQEIRNRLVAVCHGADQAQSSLKIYSYRETVKEFVKRYKTNKDASEDRKKGMIGELLVHIILELEGRFLTASPFFNMEERSFKKGYDVALFETATNELWIAEVKSGNIQKGQKNASSAVVGLINTAKNDLKTRLNDSNTSLWLNALNAAKVSMSDSNHQKDAVMKLLGQCADDAVDENNSSDSFNVVLSATLFHPMSEHMEATKVGKKHIKIVKEGLFKKVFIMAIQKETFDAVYNFLESEAKDEV</sequence>
<reference evidence="4 5" key="1">
    <citation type="submission" date="2018-08" db="EMBL/GenBank/DDBJ databases">
        <title>A genome reference for cultivated species of the human gut microbiota.</title>
        <authorList>
            <person name="Zou Y."/>
            <person name="Xue W."/>
            <person name="Luo G."/>
        </authorList>
    </citation>
    <scope>NUCLEOTIDE SEQUENCE [LARGE SCALE GENOMIC DNA]</scope>
    <source>
        <strain evidence="3 5">AM09-9</strain>
        <strain evidence="2 4">TF11-7</strain>
    </source>
</reference>
<feature type="domain" description="Anti-bacteriophage protein A/HamA C-terminal" evidence="1">
    <location>
        <begin position="18"/>
        <end position="228"/>
    </location>
</feature>
<proteinExistence type="predicted"/>
<dbReference type="AlphaFoldDB" id="A0A3E4LNC7"/>
<evidence type="ECO:0000313" key="5">
    <source>
        <dbReference type="Proteomes" id="UP000285832"/>
    </source>
</evidence>
<dbReference type="Pfam" id="PF08878">
    <property type="entry name" value="HamA"/>
    <property type="match status" value="1"/>
</dbReference>
<gene>
    <name evidence="3" type="ORF">DW116_12615</name>
    <name evidence="2" type="ORF">DXD17_09145</name>
</gene>
<dbReference type="Proteomes" id="UP000260793">
    <property type="component" value="Unassembled WGS sequence"/>
</dbReference>
<accession>A0A3E4LNC7</accession>